<dbReference type="SUPFAM" id="SSF53474">
    <property type="entry name" value="alpha/beta-Hydrolases"/>
    <property type="match status" value="1"/>
</dbReference>
<gene>
    <name evidence="3" type="ORF">GCM10010430_73660</name>
</gene>
<reference evidence="3" key="1">
    <citation type="journal article" date="2014" name="Int. J. Syst. Evol. Microbiol.">
        <title>Complete genome of a new Firmicutes species belonging to the dominant human colonic microbiota ('Ruminococcus bicirculans') reveals two chromosomes and a selective capacity to utilize plant glucans.</title>
        <authorList>
            <consortium name="NISC Comparative Sequencing Program"/>
            <person name="Wegmann U."/>
            <person name="Louis P."/>
            <person name="Goesmann A."/>
            <person name="Henrissat B."/>
            <person name="Duncan S.H."/>
            <person name="Flint H.J."/>
        </authorList>
    </citation>
    <scope>NUCLEOTIDE SEQUENCE</scope>
    <source>
        <strain evidence="3">JCM 7356</strain>
    </source>
</reference>
<evidence type="ECO:0000313" key="3">
    <source>
        <dbReference type="EMBL" id="GAA2277051.1"/>
    </source>
</evidence>
<evidence type="ECO:0000313" key="2">
    <source>
        <dbReference type="EMBL" id="ARO49558.1"/>
    </source>
</evidence>
<dbReference type="Pfam" id="PF00561">
    <property type="entry name" value="Abhydrolase_1"/>
    <property type="match status" value="1"/>
</dbReference>
<reference evidence="2" key="2">
    <citation type="journal article" date="2017" name="Angew. Chem. Int. Ed. Engl.">
        <title>Biosynthesis of the beta-Lactone Proteasome Inhibitors Belactosin and Cystargolide.</title>
        <authorList>
            <person name="Wolf F."/>
            <person name="Bauer J.S."/>
            <person name="Bendel T.M."/>
            <person name="Kulik A."/>
            <person name="Kalinowski J."/>
            <person name="Gross H."/>
            <person name="Kaysser L."/>
        </authorList>
    </citation>
    <scope>NUCLEOTIDE SEQUENCE</scope>
    <source>
        <strain evidence="2">JCM 7356</strain>
    </source>
</reference>
<sequence>MQKARIDGTDIAYEEAGSGETVVLVHAGCADRRMWQEQFAALSERYRVIRYDWRGRGASGDAVGSFAHHRDLLALMDRLQVRRAAVVGASDGGRIALDALLTAPHRFRALGLIAAGLSGHQWPASLVDRARRQVHSLVPSERLRHYQQGAAERIEPGDLDAVAEAEAELLVAGPDRTRAVLPPRVWELAVAMDRLTRERMWGGPRFTEQQLCPPAKERLAEVAVPTLVVAGLADAPEILAASALLAEGIPGARRLDLPDTGHLPPVERPQLVTTALTDFLATTMPW</sequence>
<dbReference type="Gene3D" id="3.40.50.1820">
    <property type="entry name" value="alpha/beta hydrolase"/>
    <property type="match status" value="1"/>
</dbReference>
<dbReference type="InterPro" id="IPR029058">
    <property type="entry name" value="AB_hydrolase_fold"/>
</dbReference>
<reference evidence="4" key="3">
    <citation type="journal article" date="2019" name="Int. J. Syst. Evol. Microbiol.">
        <title>The Global Catalogue of Microorganisms (GCM) 10K type strain sequencing project: providing services to taxonomists for standard genome sequencing and annotation.</title>
        <authorList>
            <consortium name="The Broad Institute Genomics Platform"/>
            <consortium name="The Broad Institute Genome Sequencing Center for Infectious Disease"/>
            <person name="Wu L."/>
            <person name="Ma J."/>
        </authorList>
    </citation>
    <scope>NUCLEOTIDE SEQUENCE [LARGE SCALE GENOMIC DNA]</scope>
    <source>
        <strain evidence="4">JCM 7356</strain>
    </source>
</reference>
<accession>A0A1W6R562</accession>
<keyword evidence="4" id="KW-1185">Reference proteome</keyword>
<dbReference type="EMBL" id="BAAATR010000056">
    <property type="protein sequence ID" value="GAA2277051.1"/>
    <property type="molecule type" value="Genomic_DNA"/>
</dbReference>
<dbReference type="PANTHER" id="PTHR43433:SF5">
    <property type="entry name" value="AB HYDROLASE-1 DOMAIN-CONTAINING PROTEIN"/>
    <property type="match status" value="1"/>
</dbReference>
<protein>
    <submittedName>
        <fullName evidence="2">Alpha/beta hydrolase</fullName>
    </submittedName>
</protein>
<proteinExistence type="predicted"/>
<dbReference type="RefSeq" id="WP_344640934.1">
    <property type="nucleotide sequence ID" value="NZ_BAAATR010000056.1"/>
</dbReference>
<dbReference type="AlphaFoldDB" id="A0A1W6R562"/>
<dbReference type="InterPro" id="IPR000073">
    <property type="entry name" value="AB_hydrolase_1"/>
</dbReference>
<organism evidence="2">
    <name type="scientific">Kitasatospora cystarginea</name>
    <dbReference type="NCBI Taxonomy" id="58350"/>
    <lineage>
        <taxon>Bacteria</taxon>
        <taxon>Bacillati</taxon>
        <taxon>Actinomycetota</taxon>
        <taxon>Actinomycetes</taxon>
        <taxon>Kitasatosporales</taxon>
        <taxon>Streptomycetaceae</taxon>
        <taxon>Kitasatospora</taxon>
    </lineage>
</organism>
<dbReference type="InterPro" id="IPR050471">
    <property type="entry name" value="AB_hydrolase"/>
</dbReference>
<keyword evidence="2" id="KW-0378">Hydrolase</keyword>
<feature type="domain" description="AB hydrolase-1" evidence="1">
    <location>
        <begin position="21"/>
        <end position="269"/>
    </location>
</feature>
<dbReference type="EMBL" id="KY249117">
    <property type="protein sequence ID" value="ARO49558.1"/>
    <property type="molecule type" value="Genomic_DNA"/>
</dbReference>
<reference evidence="3" key="4">
    <citation type="submission" date="2023-12" db="EMBL/GenBank/DDBJ databases">
        <authorList>
            <person name="Sun Q."/>
            <person name="Inoue M."/>
        </authorList>
    </citation>
    <scope>NUCLEOTIDE SEQUENCE</scope>
    <source>
        <strain evidence="3">JCM 7356</strain>
    </source>
</reference>
<dbReference type="Proteomes" id="UP001500305">
    <property type="component" value="Unassembled WGS sequence"/>
</dbReference>
<dbReference type="PANTHER" id="PTHR43433">
    <property type="entry name" value="HYDROLASE, ALPHA/BETA FOLD FAMILY PROTEIN"/>
    <property type="match status" value="1"/>
</dbReference>
<dbReference type="GO" id="GO:0016787">
    <property type="term" value="F:hydrolase activity"/>
    <property type="evidence" value="ECO:0007669"/>
    <property type="project" value="UniProtKB-KW"/>
</dbReference>
<evidence type="ECO:0000313" key="4">
    <source>
        <dbReference type="Proteomes" id="UP001500305"/>
    </source>
</evidence>
<name>A0A1W6R562_9ACTN</name>
<evidence type="ECO:0000259" key="1">
    <source>
        <dbReference type="Pfam" id="PF00561"/>
    </source>
</evidence>